<dbReference type="AlphaFoldDB" id="A0A5B6WRW7"/>
<comment type="caution">
    <text evidence="1">The sequence shown here is derived from an EMBL/GenBank/DDBJ whole genome shotgun (WGS) entry which is preliminary data.</text>
</comment>
<gene>
    <name evidence="1" type="ORF">EPI10_006722</name>
</gene>
<proteinExistence type="predicted"/>
<evidence type="ECO:0000313" key="2">
    <source>
        <dbReference type="Proteomes" id="UP000325315"/>
    </source>
</evidence>
<dbReference type="Proteomes" id="UP000325315">
    <property type="component" value="Unassembled WGS sequence"/>
</dbReference>
<protein>
    <submittedName>
        <fullName evidence="1">Uncharacterized protein</fullName>
    </submittedName>
</protein>
<organism evidence="1 2">
    <name type="scientific">Gossypium australe</name>
    <dbReference type="NCBI Taxonomy" id="47621"/>
    <lineage>
        <taxon>Eukaryota</taxon>
        <taxon>Viridiplantae</taxon>
        <taxon>Streptophyta</taxon>
        <taxon>Embryophyta</taxon>
        <taxon>Tracheophyta</taxon>
        <taxon>Spermatophyta</taxon>
        <taxon>Magnoliopsida</taxon>
        <taxon>eudicotyledons</taxon>
        <taxon>Gunneridae</taxon>
        <taxon>Pentapetalae</taxon>
        <taxon>rosids</taxon>
        <taxon>malvids</taxon>
        <taxon>Malvales</taxon>
        <taxon>Malvaceae</taxon>
        <taxon>Malvoideae</taxon>
        <taxon>Gossypium</taxon>
    </lineage>
</organism>
<keyword evidence="2" id="KW-1185">Reference proteome</keyword>
<accession>A0A5B6WRW7</accession>
<dbReference type="EMBL" id="SMMG02000002">
    <property type="protein sequence ID" value="KAA3484649.1"/>
    <property type="molecule type" value="Genomic_DNA"/>
</dbReference>
<name>A0A5B6WRW7_9ROSI</name>
<sequence length="71" mass="8105">MRSDIQHVKTEYAQTCTDVVELKEGMPNIVSALNEMWRQIRMGISSKILVNSINPVNKDNDEVEAEDQNLD</sequence>
<evidence type="ECO:0000313" key="1">
    <source>
        <dbReference type="EMBL" id="KAA3484649.1"/>
    </source>
</evidence>
<reference evidence="2" key="1">
    <citation type="journal article" date="2019" name="Plant Biotechnol. J.">
        <title>Genome sequencing of the Australian wild diploid species Gossypium australe highlights disease resistance and delayed gland morphogenesis.</title>
        <authorList>
            <person name="Cai Y."/>
            <person name="Cai X."/>
            <person name="Wang Q."/>
            <person name="Wang P."/>
            <person name="Zhang Y."/>
            <person name="Cai C."/>
            <person name="Xu Y."/>
            <person name="Wang K."/>
            <person name="Zhou Z."/>
            <person name="Wang C."/>
            <person name="Geng S."/>
            <person name="Li B."/>
            <person name="Dong Q."/>
            <person name="Hou Y."/>
            <person name="Wang H."/>
            <person name="Ai P."/>
            <person name="Liu Z."/>
            <person name="Yi F."/>
            <person name="Sun M."/>
            <person name="An G."/>
            <person name="Cheng J."/>
            <person name="Zhang Y."/>
            <person name="Shi Q."/>
            <person name="Xie Y."/>
            <person name="Shi X."/>
            <person name="Chang Y."/>
            <person name="Huang F."/>
            <person name="Chen Y."/>
            <person name="Hong S."/>
            <person name="Mi L."/>
            <person name="Sun Q."/>
            <person name="Zhang L."/>
            <person name="Zhou B."/>
            <person name="Peng R."/>
            <person name="Zhang X."/>
            <person name="Liu F."/>
        </authorList>
    </citation>
    <scope>NUCLEOTIDE SEQUENCE [LARGE SCALE GENOMIC DNA]</scope>
    <source>
        <strain evidence="2">cv. PA1801</strain>
    </source>
</reference>